<evidence type="ECO:0000313" key="3">
    <source>
        <dbReference type="Proteomes" id="UP000054018"/>
    </source>
</evidence>
<organism evidence="2 3">
    <name type="scientific">Pisolithus microcarpus 441</name>
    <dbReference type="NCBI Taxonomy" id="765257"/>
    <lineage>
        <taxon>Eukaryota</taxon>
        <taxon>Fungi</taxon>
        <taxon>Dikarya</taxon>
        <taxon>Basidiomycota</taxon>
        <taxon>Agaricomycotina</taxon>
        <taxon>Agaricomycetes</taxon>
        <taxon>Agaricomycetidae</taxon>
        <taxon>Boletales</taxon>
        <taxon>Sclerodermatineae</taxon>
        <taxon>Pisolithaceae</taxon>
        <taxon>Pisolithus</taxon>
    </lineage>
</organism>
<feature type="compositionally biased region" description="Basic and acidic residues" evidence="1">
    <location>
        <begin position="10"/>
        <end position="25"/>
    </location>
</feature>
<gene>
    <name evidence="2" type="ORF">PISMIDRAFT_688801</name>
</gene>
<evidence type="ECO:0000313" key="2">
    <source>
        <dbReference type="EMBL" id="KIK13318.1"/>
    </source>
</evidence>
<dbReference type="HOGENOM" id="CLU_2868541_0_0_1"/>
<proteinExistence type="predicted"/>
<reference evidence="3" key="2">
    <citation type="submission" date="2015-01" db="EMBL/GenBank/DDBJ databases">
        <title>Evolutionary Origins and Diversification of the Mycorrhizal Mutualists.</title>
        <authorList>
            <consortium name="DOE Joint Genome Institute"/>
            <consortium name="Mycorrhizal Genomics Consortium"/>
            <person name="Kohler A."/>
            <person name="Kuo A."/>
            <person name="Nagy L.G."/>
            <person name="Floudas D."/>
            <person name="Copeland A."/>
            <person name="Barry K.W."/>
            <person name="Cichocki N."/>
            <person name="Veneault-Fourrey C."/>
            <person name="LaButti K."/>
            <person name="Lindquist E.A."/>
            <person name="Lipzen A."/>
            <person name="Lundell T."/>
            <person name="Morin E."/>
            <person name="Murat C."/>
            <person name="Riley R."/>
            <person name="Ohm R."/>
            <person name="Sun H."/>
            <person name="Tunlid A."/>
            <person name="Henrissat B."/>
            <person name="Grigoriev I.V."/>
            <person name="Hibbett D.S."/>
            <person name="Martin F."/>
        </authorList>
    </citation>
    <scope>NUCLEOTIDE SEQUENCE [LARGE SCALE GENOMIC DNA]</scope>
    <source>
        <strain evidence="3">441</strain>
    </source>
</reference>
<feature type="region of interest" description="Disordered" evidence="1">
    <location>
        <begin position="1"/>
        <end position="51"/>
    </location>
</feature>
<sequence>MQRRGVPPRMWDHQTARRRSTRTDAHLPSSSHLTGTVHTSTSLPTKWGGPKLYGMGQHITMRSTHFC</sequence>
<feature type="compositionally biased region" description="Polar residues" evidence="1">
    <location>
        <begin position="28"/>
        <end position="44"/>
    </location>
</feature>
<dbReference type="AlphaFoldDB" id="A0A0C9YZQ7"/>
<evidence type="ECO:0000256" key="1">
    <source>
        <dbReference type="SAM" id="MobiDB-lite"/>
    </source>
</evidence>
<reference evidence="2 3" key="1">
    <citation type="submission" date="2014-04" db="EMBL/GenBank/DDBJ databases">
        <authorList>
            <consortium name="DOE Joint Genome Institute"/>
            <person name="Kuo A."/>
            <person name="Kohler A."/>
            <person name="Costa M.D."/>
            <person name="Nagy L.G."/>
            <person name="Floudas D."/>
            <person name="Copeland A."/>
            <person name="Barry K.W."/>
            <person name="Cichocki N."/>
            <person name="Veneault-Fourrey C."/>
            <person name="LaButti K."/>
            <person name="Lindquist E.A."/>
            <person name="Lipzen A."/>
            <person name="Lundell T."/>
            <person name="Morin E."/>
            <person name="Murat C."/>
            <person name="Sun H."/>
            <person name="Tunlid A."/>
            <person name="Henrissat B."/>
            <person name="Grigoriev I.V."/>
            <person name="Hibbett D.S."/>
            <person name="Martin F."/>
            <person name="Nordberg H.P."/>
            <person name="Cantor M.N."/>
            <person name="Hua S.X."/>
        </authorList>
    </citation>
    <scope>NUCLEOTIDE SEQUENCE [LARGE SCALE GENOMIC DNA]</scope>
    <source>
        <strain evidence="2 3">441</strain>
    </source>
</reference>
<name>A0A0C9YZQ7_9AGAM</name>
<protein>
    <submittedName>
        <fullName evidence="2">Uncharacterized protein</fullName>
    </submittedName>
</protein>
<dbReference type="EMBL" id="KN834003">
    <property type="protein sequence ID" value="KIK13318.1"/>
    <property type="molecule type" value="Genomic_DNA"/>
</dbReference>
<dbReference type="Proteomes" id="UP000054018">
    <property type="component" value="Unassembled WGS sequence"/>
</dbReference>
<accession>A0A0C9YZQ7</accession>
<keyword evidence="3" id="KW-1185">Reference proteome</keyword>